<evidence type="ECO:0000313" key="1">
    <source>
        <dbReference type="EMBL" id="KAG5528928.1"/>
    </source>
</evidence>
<proteinExistence type="predicted"/>
<dbReference type="AlphaFoldDB" id="A0AAV6IN30"/>
<accession>A0AAV6IN30</accession>
<name>A0AAV6IN30_9ERIC</name>
<keyword evidence="2" id="KW-1185">Reference proteome</keyword>
<comment type="caution">
    <text evidence="1">The sequence shown here is derived from an EMBL/GenBank/DDBJ whole genome shotgun (WGS) entry which is preliminary data.</text>
</comment>
<dbReference type="EMBL" id="JACTNZ010000010">
    <property type="protein sequence ID" value="KAG5528928.1"/>
    <property type="molecule type" value="Genomic_DNA"/>
</dbReference>
<organism evidence="1 2">
    <name type="scientific">Rhododendron griersonianum</name>
    <dbReference type="NCBI Taxonomy" id="479676"/>
    <lineage>
        <taxon>Eukaryota</taxon>
        <taxon>Viridiplantae</taxon>
        <taxon>Streptophyta</taxon>
        <taxon>Embryophyta</taxon>
        <taxon>Tracheophyta</taxon>
        <taxon>Spermatophyta</taxon>
        <taxon>Magnoliopsida</taxon>
        <taxon>eudicotyledons</taxon>
        <taxon>Gunneridae</taxon>
        <taxon>Pentapetalae</taxon>
        <taxon>asterids</taxon>
        <taxon>Ericales</taxon>
        <taxon>Ericaceae</taxon>
        <taxon>Ericoideae</taxon>
        <taxon>Rhodoreae</taxon>
        <taxon>Rhododendron</taxon>
    </lineage>
</organism>
<evidence type="ECO:0000313" key="2">
    <source>
        <dbReference type="Proteomes" id="UP000823749"/>
    </source>
</evidence>
<dbReference type="Proteomes" id="UP000823749">
    <property type="component" value="Chromosome 10"/>
</dbReference>
<sequence>MGLVIPWSFTLALIDGYYVLVKCPLRQPRILVIVVVGDWCVSSVKMVFLHNVFVEAVGGFIAFIYQLREREDSKLTNSMLRLAEHVAAKIALNTLANRDPSKALPSKVLIANYTFDKMHCLVAHVTREVDNVLLCVLEPGERACKIDVLFGVRGCGRWNSKKDTLQKLAPRWCSILGRSMMLFENRRA</sequence>
<reference evidence="1" key="1">
    <citation type="submission" date="2020-08" db="EMBL/GenBank/DDBJ databases">
        <title>Plant Genome Project.</title>
        <authorList>
            <person name="Zhang R.-G."/>
        </authorList>
    </citation>
    <scope>NUCLEOTIDE SEQUENCE</scope>
    <source>
        <strain evidence="1">WSP0</strain>
        <tissue evidence="1">Leaf</tissue>
    </source>
</reference>
<protein>
    <submittedName>
        <fullName evidence="1">Uncharacterized protein</fullName>
    </submittedName>
</protein>
<gene>
    <name evidence="1" type="ORF">RHGRI_029550</name>
</gene>